<sequence>MSMHKVTLLVRHVANGQLVGLYVRAEMELPFVPTVGMQFKQGTSTWLWETDSGELMPSIETVTYDLDDGVFVCLFTVDQPLKASFWTPISRDKLANSSYVPYFQPRN</sequence>
<gene>
    <name evidence="1" type="ORF">NM04_11240</name>
</gene>
<evidence type="ECO:0000313" key="2">
    <source>
        <dbReference type="Proteomes" id="UP000283254"/>
    </source>
</evidence>
<reference evidence="1" key="1">
    <citation type="submission" date="2014-10" db="EMBL/GenBank/DDBJ databases">
        <title>Massilia sp. genome.</title>
        <authorList>
            <person name="Xu B."/>
            <person name="Dai L."/>
            <person name="Huang Z."/>
        </authorList>
    </citation>
    <scope>NUCLEOTIDE SEQUENCE [LARGE SCALE GENOMIC DNA]</scope>
    <source>
        <strain evidence="1">CFS-1</strain>
    </source>
</reference>
<dbReference type="OrthoDB" id="3035790at2"/>
<comment type="caution">
    <text evidence="1">The sequence shown here is derived from an EMBL/GenBank/DDBJ whole genome shotgun (WGS) entry which is preliminary data.</text>
</comment>
<evidence type="ECO:0000313" key="1">
    <source>
        <dbReference type="EMBL" id="RNF30687.1"/>
    </source>
</evidence>
<dbReference type="Proteomes" id="UP000283254">
    <property type="component" value="Unassembled WGS sequence"/>
</dbReference>
<name>A0A422QL23_9BURK</name>
<accession>A0A422QL23</accession>
<organism evidence="1 2">
    <name type="scientific">Massilia aurea</name>
    <dbReference type="NCBI Taxonomy" id="373040"/>
    <lineage>
        <taxon>Bacteria</taxon>
        <taxon>Pseudomonadati</taxon>
        <taxon>Pseudomonadota</taxon>
        <taxon>Betaproteobacteria</taxon>
        <taxon>Burkholderiales</taxon>
        <taxon>Oxalobacteraceae</taxon>
        <taxon>Telluria group</taxon>
        <taxon>Massilia</taxon>
    </lineage>
</organism>
<dbReference type="AlphaFoldDB" id="A0A422QL23"/>
<keyword evidence="2" id="KW-1185">Reference proteome</keyword>
<dbReference type="RefSeq" id="WP_123069625.1">
    <property type="nucleotide sequence ID" value="NZ_JSAB01000095.1"/>
</dbReference>
<dbReference type="EMBL" id="JSAB01000095">
    <property type="protein sequence ID" value="RNF30687.1"/>
    <property type="molecule type" value="Genomic_DNA"/>
</dbReference>
<protein>
    <submittedName>
        <fullName evidence="1">Uncharacterized protein</fullName>
    </submittedName>
</protein>
<proteinExistence type="predicted"/>